<organism evidence="1 2">
    <name type="scientific">Marinobacterium lutimaris</name>
    <dbReference type="NCBI Taxonomy" id="568106"/>
    <lineage>
        <taxon>Bacteria</taxon>
        <taxon>Pseudomonadati</taxon>
        <taxon>Pseudomonadota</taxon>
        <taxon>Gammaproteobacteria</taxon>
        <taxon>Oceanospirillales</taxon>
        <taxon>Oceanospirillaceae</taxon>
        <taxon>Marinobacterium</taxon>
    </lineage>
</organism>
<keyword evidence="2" id="KW-1185">Reference proteome</keyword>
<dbReference type="AlphaFoldDB" id="A0A1H6B754"/>
<evidence type="ECO:0000313" key="2">
    <source>
        <dbReference type="Proteomes" id="UP000236745"/>
    </source>
</evidence>
<evidence type="ECO:0008006" key="3">
    <source>
        <dbReference type="Google" id="ProtNLM"/>
    </source>
</evidence>
<dbReference type="SUPFAM" id="SSF54427">
    <property type="entry name" value="NTF2-like"/>
    <property type="match status" value="1"/>
</dbReference>
<dbReference type="Gene3D" id="3.10.450.50">
    <property type="match status" value="1"/>
</dbReference>
<accession>A0A1H6B754</accession>
<protein>
    <recommendedName>
        <fullName evidence="3">Oxalurate catabolism protein HpxZ</fullName>
    </recommendedName>
</protein>
<dbReference type="OrthoDB" id="9791198at2"/>
<evidence type="ECO:0000313" key="1">
    <source>
        <dbReference type="EMBL" id="SEG56450.1"/>
    </source>
</evidence>
<dbReference type="RefSeq" id="WP_104003537.1">
    <property type="nucleotide sequence ID" value="NZ_FNVQ01000002.1"/>
</dbReference>
<gene>
    <name evidence="1" type="ORF">SAMN05444390_102441</name>
</gene>
<dbReference type="Pfam" id="PF11533">
    <property type="entry name" value="AtzH-like"/>
    <property type="match status" value="1"/>
</dbReference>
<dbReference type="InterPro" id="IPR024507">
    <property type="entry name" value="AtzH-like"/>
</dbReference>
<dbReference type="InterPro" id="IPR032710">
    <property type="entry name" value="NTF2-like_dom_sf"/>
</dbReference>
<name>A0A1H6B754_9GAMM</name>
<reference evidence="1 2" key="1">
    <citation type="submission" date="2016-10" db="EMBL/GenBank/DDBJ databases">
        <authorList>
            <person name="de Groot N.N."/>
        </authorList>
    </citation>
    <scope>NUCLEOTIDE SEQUENCE [LARGE SCALE GENOMIC DNA]</scope>
    <source>
        <strain evidence="1 2">DSM 22012</strain>
    </source>
</reference>
<sequence>MILDDAAVLEEVKAAFAEYEQALISNDVVTLDKLFWNDPRVVRYGATENLYGYDQIAEFRKQRPSKGLYRELRNTVITAHGPDLATAWTEFTRPGSERIGRQSQVWARRPEGWRIVAAHVSLMDPAS</sequence>
<dbReference type="NCBIfam" id="NF033625">
    <property type="entry name" value="HpxZ"/>
    <property type="match status" value="1"/>
</dbReference>
<proteinExistence type="predicted"/>
<dbReference type="EMBL" id="FNVQ01000002">
    <property type="protein sequence ID" value="SEG56450.1"/>
    <property type="molecule type" value="Genomic_DNA"/>
</dbReference>
<dbReference type="Proteomes" id="UP000236745">
    <property type="component" value="Unassembled WGS sequence"/>
</dbReference>